<proteinExistence type="predicted"/>
<organism evidence="2 3">
    <name type="scientific">Caenorhabditis briggsae</name>
    <dbReference type="NCBI Taxonomy" id="6238"/>
    <lineage>
        <taxon>Eukaryota</taxon>
        <taxon>Metazoa</taxon>
        <taxon>Ecdysozoa</taxon>
        <taxon>Nematoda</taxon>
        <taxon>Chromadorea</taxon>
        <taxon>Rhabditida</taxon>
        <taxon>Rhabditina</taxon>
        <taxon>Rhabditomorpha</taxon>
        <taxon>Rhabditoidea</taxon>
        <taxon>Rhabditidae</taxon>
        <taxon>Peloderinae</taxon>
        <taxon>Caenorhabditis</taxon>
    </lineage>
</organism>
<feature type="compositionally biased region" description="Polar residues" evidence="1">
    <location>
        <begin position="595"/>
        <end position="604"/>
    </location>
</feature>
<protein>
    <submittedName>
        <fullName evidence="2">Uncharacterized protein</fullName>
    </submittedName>
</protein>
<feature type="compositionally biased region" description="Basic residues" evidence="1">
    <location>
        <begin position="680"/>
        <end position="694"/>
    </location>
</feature>
<reference evidence="2 3" key="1">
    <citation type="submission" date="2022-04" db="EMBL/GenBank/DDBJ databases">
        <title>Chromosome-level reference genomes for two strains of Caenorhabditis briggsae: an improved platform for comparative genomics.</title>
        <authorList>
            <person name="Stevens L."/>
            <person name="Andersen E."/>
        </authorList>
    </citation>
    <scope>NUCLEOTIDE SEQUENCE [LARGE SCALE GENOMIC DNA]</scope>
    <source>
        <strain evidence="2">VX34</strain>
        <tissue evidence="2">Whole-organism</tissue>
    </source>
</reference>
<sequence length="1012" mass="113336">MTYEEGRRHYYMQIIIDWLVLLPNTYCCVDPFFTTAVHISQYIIRLCADPARDSTHNLRSQQNVQIMLSSLLQDKYDRHELNDLFFEELANLRYGDTADEKQKYDQIGEKFEFWKSLSGAQKRSCVVDPWKTIRNKKWNFANGITISGEEKMEFLNQRWPVDERTCRILLDRLLNASEADTTRGETIEKPLSDAFAMFPLSFDKFHNATQSVPESDLFIRGWFERKHAELLNTFGNQKTAQEGTSGSDEVKITYWRTPHGYSSDNDTFWRVDICEKIHKIQSTQKAQSLAAKKRIIYSHISPNEYPRNIPPLSAMDLCGEIHSPQQSPCVVPKGKGHPAASLLNDVQKRRHQILNGINPIDMEAFEKHFEALQQKRMAGHVSGNVLSTNSSTSSTRDVLQYPSSEVPDSFSIDPTTLGHNQPSTSTQVRRDSPRSRTMLEELLSGNNTSSLLIQNLVDVDQVSIGNQETQQVSVSKDEPSYSEILLDDVPSCSEILHNMSSSSIQNPIDAIQVSVENQETKKTSVSGDGQSSPEILLLNITHPATNRKRSKLQSHRAAPKPKVPATTFDSARTPEIQDSVHSENSGVGVRRSESRLGTNAQQSFPRRIEKPARRNVVEDAGVGDDFVMRTPFEIEYDGPQVPATSSNPAHAYESSFNSIDESIDIIARGEDKKDPERNWSRQKRQGMARRRKRLAQSANEVGIETGNVSGDVSRTVSTANFRIQQTENIPQTFQPQTASTGSRYLLAEILAKKTLPTIAETVYLGAGQIWNQDSLWNASASTVSCPPSSSNSVYTDEILEYVHLEGEGIDTRNGMDSRRSESSTGTTAQRNSPSRVEESFGENATVVEGFGVGNNFALNTPSYPIGVDFDFQRALRSLPDYSNMLPPTGFGQYQPSTNAQYPIGVPDFYLPKATYGENHTSNISQMSSPPPNAISTHHSTLSIAPQPRMMESIMKKLSIKMKHREESGCLDFSQIEVNLKATSKELEDTISFLNNLTAQLKSAKQSGTYQQL</sequence>
<accession>A0AAE9JTQ0</accession>
<evidence type="ECO:0000313" key="2">
    <source>
        <dbReference type="EMBL" id="UMM44091.1"/>
    </source>
</evidence>
<evidence type="ECO:0000313" key="3">
    <source>
        <dbReference type="Proteomes" id="UP000829354"/>
    </source>
</evidence>
<keyword evidence="3" id="KW-1185">Reference proteome</keyword>
<dbReference type="AlphaFoldDB" id="A0AAE9JTQ0"/>
<feature type="region of interest" description="Disordered" evidence="1">
    <location>
        <begin position="383"/>
        <end position="434"/>
    </location>
</feature>
<feature type="compositionally biased region" description="Basic and acidic residues" evidence="1">
    <location>
        <begin position="806"/>
        <end position="821"/>
    </location>
</feature>
<feature type="region of interest" description="Disordered" evidence="1">
    <location>
        <begin position="806"/>
        <end position="840"/>
    </location>
</feature>
<dbReference type="EMBL" id="CP092625">
    <property type="protein sequence ID" value="UMM44091.1"/>
    <property type="molecule type" value="Genomic_DNA"/>
</dbReference>
<feature type="compositionally biased region" description="Polar residues" evidence="1">
    <location>
        <begin position="412"/>
        <end position="427"/>
    </location>
</feature>
<feature type="region of interest" description="Disordered" evidence="1">
    <location>
        <begin position="544"/>
        <end position="604"/>
    </location>
</feature>
<feature type="compositionally biased region" description="Polar residues" evidence="1">
    <location>
        <begin position="822"/>
        <end position="834"/>
    </location>
</feature>
<dbReference type="Proteomes" id="UP000829354">
    <property type="component" value="Chromosome X"/>
</dbReference>
<feature type="compositionally biased region" description="Basic residues" evidence="1">
    <location>
        <begin position="545"/>
        <end position="559"/>
    </location>
</feature>
<gene>
    <name evidence="2" type="ORF">L5515_019341</name>
</gene>
<feature type="region of interest" description="Disordered" evidence="1">
    <location>
        <begin position="671"/>
        <end position="701"/>
    </location>
</feature>
<evidence type="ECO:0000256" key="1">
    <source>
        <dbReference type="SAM" id="MobiDB-lite"/>
    </source>
</evidence>
<name>A0AAE9JTQ0_CAEBR</name>